<gene>
    <name evidence="2" type="primary">ubiE_4</name>
    <name evidence="2" type="ORF">Pla22_35770</name>
</gene>
<keyword evidence="2" id="KW-0808">Transferase</keyword>
<organism evidence="2 3">
    <name type="scientific">Rubripirellula amarantea</name>
    <dbReference type="NCBI Taxonomy" id="2527999"/>
    <lineage>
        <taxon>Bacteria</taxon>
        <taxon>Pseudomonadati</taxon>
        <taxon>Planctomycetota</taxon>
        <taxon>Planctomycetia</taxon>
        <taxon>Pirellulales</taxon>
        <taxon>Pirellulaceae</taxon>
        <taxon>Rubripirellula</taxon>
    </lineage>
</organism>
<proteinExistence type="predicted"/>
<dbReference type="Gene3D" id="3.40.50.150">
    <property type="entry name" value="Vaccinia Virus protein VP39"/>
    <property type="match status" value="1"/>
</dbReference>
<dbReference type="InterPro" id="IPR041698">
    <property type="entry name" value="Methyltransf_25"/>
</dbReference>
<evidence type="ECO:0000313" key="3">
    <source>
        <dbReference type="Proteomes" id="UP000316598"/>
    </source>
</evidence>
<dbReference type="Proteomes" id="UP000316598">
    <property type="component" value="Unassembled WGS sequence"/>
</dbReference>
<evidence type="ECO:0000259" key="1">
    <source>
        <dbReference type="Pfam" id="PF13649"/>
    </source>
</evidence>
<dbReference type="GO" id="GO:0043770">
    <property type="term" value="F:demethylmenaquinone methyltransferase activity"/>
    <property type="evidence" value="ECO:0007669"/>
    <property type="project" value="UniProtKB-EC"/>
</dbReference>
<sequence length="216" mass="23528">MTSNPAQRFYDRISHAYDMIADGGEHVARERGLELLAAQPGESILEVGFGTGHSLVSLAKAVGDTGKVVGVDISSGMRDVAQKRLEKSGHAHNVELVVQETPPLPFEDAQFDAVVMSFTLELFPIAEIPAVLAECKRVLKNNGRLSVVSMAEVLPDDHASILEHSYVWMHTHFPHIVDCQPIPVEAMITDAGFTITTQERMGLFTMPVAIVIATNQ</sequence>
<accession>A0A5C5WJ25</accession>
<evidence type="ECO:0000313" key="2">
    <source>
        <dbReference type="EMBL" id="TWT50834.1"/>
    </source>
</evidence>
<dbReference type="AlphaFoldDB" id="A0A5C5WJ25"/>
<dbReference type="EC" id="2.1.1.163" evidence="2"/>
<dbReference type="InterPro" id="IPR029063">
    <property type="entry name" value="SAM-dependent_MTases_sf"/>
</dbReference>
<comment type="caution">
    <text evidence="2">The sequence shown here is derived from an EMBL/GenBank/DDBJ whole genome shotgun (WGS) entry which is preliminary data.</text>
</comment>
<dbReference type="RefSeq" id="WP_146515991.1">
    <property type="nucleotide sequence ID" value="NZ_SJPI01000002.1"/>
</dbReference>
<reference evidence="2 3" key="1">
    <citation type="submission" date="2019-02" db="EMBL/GenBank/DDBJ databases">
        <title>Deep-cultivation of Planctomycetes and their phenomic and genomic characterization uncovers novel biology.</title>
        <authorList>
            <person name="Wiegand S."/>
            <person name="Jogler M."/>
            <person name="Boedeker C."/>
            <person name="Pinto D."/>
            <person name="Vollmers J."/>
            <person name="Rivas-Marin E."/>
            <person name="Kohn T."/>
            <person name="Peeters S.H."/>
            <person name="Heuer A."/>
            <person name="Rast P."/>
            <person name="Oberbeckmann S."/>
            <person name="Bunk B."/>
            <person name="Jeske O."/>
            <person name="Meyerdierks A."/>
            <person name="Storesund J.E."/>
            <person name="Kallscheuer N."/>
            <person name="Luecker S."/>
            <person name="Lage O.M."/>
            <person name="Pohl T."/>
            <person name="Merkel B.J."/>
            <person name="Hornburger P."/>
            <person name="Mueller R.-W."/>
            <person name="Bruemmer F."/>
            <person name="Labrenz M."/>
            <person name="Spormann A.M."/>
            <person name="Op Den Camp H."/>
            <person name="Overmann J."/>
            <person name="Amann R."/>
            <person name="Jetten M.S.M."/>
            <person name="Mascher T."/>
            <person name="Medema M.H."/>
            <person name="Devos D.P."/>
            <person name="Kaster A.-K."/>
            <person name="Ovreas L."/>
            <person name="Rohde M."/>
            <person name="Galperin M.Y."/>
            <person name="Jogler C."/>
        </authorList>
    </citation>
    <scope>NUCLEOTIDE SEQUENCE [LARGE SCALE GENOMIC DNA]</scope>
    <source>
        <strain evidence="2 3">Pla22</strain>
    </source>
</reference>
<keyword evidence="2" id="KW-0489">Methyltransferase</keyword>
<dbReference type="Pfam" id="PF13649">
    <property type="entry name" value="Methyltransf_25"/>
    <property type="match status" value="1"/>
</dbReference>
<dbReference type="OrthoDB" id="282790at2"/>
<keyword evidence="3" id="KW-1185">Reference proteome</keyword>
<dbReference type="PANTHER" id="PTHR43591:SF24">
    <property type="entry name" value="2-METHOXY-6-POLYPRENYL-1,4-BENZOQUINOL METHYLASE, MITOCHONDRIAL"/>
    <property type="match status" value="1"/>
</dbReference>
<dbReference type="PANTHER" id="PTHR43591">
    <property type="entry name" value="METHYLTRANSFERASE"/>
    <property type="match status" value="1"/>
</dbReference>
<name>A0A5C5WJ25_9BACT</name>
<feature type="domain" description="Methyltransferase" evidence="1">
    <location>
        <begin position="44"/>
        <end position="143"/>
    </location>
</feature>
<protein>
    <submittedName>
        <fullName evidence="2">Demethylmenaquinone methyltransferase</fullName>
        <ecNumber evidence="2">2.1.1.163</ecNumber>
    </submittedName>
</protein>
<dbReference type="CDD" id="cd02440">
    <property type="entry name" value="AdoMet_MTases"/>
    <property type="match status" value="1"/>
</dbReference>
<dbReference type="SUPFAM" id="SSF53335">
    <property type="entry name" value="S-adenosyl-L-methionine-dependent methyltransferases"/>
    <property type="match status" value="1"/>
</dbReference>
<dbReference type="EMBL" id="SJPI01000002">
    <property type="protein sequence ID" value="TWT50834.1"/>
    <property type="molecule type" value="Genomic_DNA"/>
</dbReference>
<dbReference type="GO" id="GO:0032259">
    <property type="term" value="P:methylation"/>
    <property type="evidence" value="ECO:0007669"/>
    <property type="project" value="UniProtKB-KW"/>
</dbReference>